<dbReference type="PANTHER" id="PTHR12126">
    <property type="entry name" value="NADH-UBIQUINONE OXIDOREDUCTASE 39 KDA SUBUNIT-RELATED"/>
    <property type="match status" value="1"/>
</dbReference>
<sequence>MRILLTGSTGFIGGAIARALLAQGHELVCPVRDPSRMPPAARCIAVRTDFSQVPSADWWLPHLSEVDAVVNAVGILREGPGQTFESLHHLAPAELFLACAQAGVRCVIQISALGADAQAQSRYHRSKRAADEVLRGLPLRGAVVQPSLVFAPQGASSALFMGLATAPVLLLPGGGRMPVQPVHLDDVVAGVLGLLADPPPTVETIAFVGPRPVALREYLDELRVQLGLGAPAFQGPMPSGLFLAAARVAGRIPGSSLDEETAGMLLRGNAASPERFTLLLGRSPRASERFLDRGEGEAMRAHAVLDWAAPALRLALAFLWLWTAAVSFGLYPVHDSYALLARVGLHGATAKVALYGAALLDLVLGLLTLTAPVRWRWWIWPAQLALVAGYTLLITVFLPEQWLHPYGPISKNLPIMAAIALLWGLEPRRR</sequence>
<evidence type="ECO:0000313" key="3">
    <source>
        <dbReference type="EMBL" id="TFY97617.1"/>
    </source>
</evidence>
<dbReference type="InterPro" id="IPR016040">
    <property type="entry name" value="NAD(P)-bd_dom"/>
</dbReference>
<dbReference type="InterPro" id="IPR025695">
    <property type="entry name" value="DoxX-like"/>
</dbReference>
<dbReference type="PANTHER" id="PTHR12126:SF11">
    <property type="entry name" value="NADH DEHYDROGENASE [UBIQUINONE] 1 ALPHA SUBCOMPLEX SUBUNIT 9, MITOCHONDRIAL"/>
    <property type="match status" value="1"/>
</dbReference>
<feature type="transmembrane region" description="Helical" evidence="1">
    <location>
        <begin position="307"/>
        <end position="331"/>
    </location>
</feature>
<protein>
    <submittedName>
        <fullName evidence="3">SDR family oxidoreductase</fullName>
    </submittedName>
</protein>
<dbReference type="RefSeq" id="WP_135251169.1">
    <property type="nucleotide sequence ID" value="NZ_SMLK01000007.1"/>
</dbReference>
<proteinExistence type="predicted"/>
<evidence type="ECO:0000256" key="1">
    <source>
        <dbReference type="SAM" id="Phobius"/>
    </source>
</evidence>
<dbReference type="GO" id="GO:0019290">
    <property type="term" value="P:siderophore biosynthetic process"/>
    <property type="evidence" value="ECO:0007669"/>
    <property type="project" value="InterPro"/>
</dbReference>
<dbReference type="PRINTS" id="PR01397">
    <property type="entry name" value="DHBDHDRGNASE"/>
</dbReference>
<feature type="domain" description="NAD(P)-binding" evidence="2">
    <location>
        <begin position="7"/>
        <end position="146"/>
    </location>
</feature>
<feature type="transmembrane region" description="Helical" evidence="1">
    <location>
        <begin position="352"/>
        <end position="371"/>
    </location>
</feature>
<dbReference type="GO" id="GO:0008667">
    <property type="term" value="F:2,3-dihydro-2,3-dihydroxybenzoate dehydrogenase activity"/>
    <property type="evidence" value="ECO:0007669"/>
    <property type="project" value="InterPro"/>
</dbReference>
<feature type="transmembrane region" description="Helical" evidence="1">
    <location>
        <begin position="377"/>
        <end position="397"/>
    </location>
</feature>
<dbReference type="Pfam" id="PF13781">
    <property type="entry name" value="DoxX_3"/>
    <property type="match status" value="1"/>
</dbReference>
<reference evidence="3 4" key="1">
    <citation type="submission" date="2019-03" db="EMBL/GenBank/DDBJ databases">
        <title>Ramlibacter sp. 18x22-1, whole genome shotgun sequence.</title>
        <authorList>
            <person name="Zhang X."/>
            <person name="Feng G."/>
            <person name="Zhu H."/>
        </authorList>
    </citation>
    <scope>NUCLEOTIDE SEQUENCE [LARGE SCALE GENOMIC DNA]</scope>
    <source>
        <strain evidence="3 4">18x22-1</strain>
    </source>
</reference>
<keyword evidence="1" id="KW-1133">Transmembrane helix</keyword>
<dbReference type="OrthoDB" id="5292533at2"/>
<gene>
    <name evidence="3" type="ORF">EZ216_17980</name>
</gene>
<dbReference type="GO" id="GO:0044877">
    <property type="term" value="F:protein-containing complex binding"/>
    <property type="evidence" value="ECO:0007669"/>
    <property type="project" value="TreeGrafter"/>
</dbReference>
<dbReference type="EMBL" id="SMLK01000007">
    <property type="protein sequence ID" value="TFY97617.1"/>
    <property type="molecule type" value="Genomic_DNA"/>
</dbReference>
<dbReference type="SUPFAM" id="SSF51735">
    <property type="entry name" value="NAD(P)-binding Rossmann-fold domains"/>
    <property type="match status" value="1"/>
</dbReference>
<keyword evidence="1" id="KW-0472">Membrane</keyword>
<feature type="transmembrane region" description="Helical" evidence="1">
    <location>
        <begin position="409"/>
        <end position="425"/>
    </location>
</feature>
<evidence type="ECO:0000313" key="4">
    <source>
        <dbReference type="Proteomes" id="UP000297839"/>
    </source>
</evidence>
<organism evidence="3 4">
    <name type="scientific">Ramlibacter humi</name>
    <dbReference type="NCBI Taxonomy" id="2530451"/>
    <lineage>
        <taxon>Bacteria</taxon>
        <taxon>Pseudomonadati</taxon>
        <taxon>Pseudomonadota</taxon>
        <taxon>Betaproteobacteria</taxon>
        <taxon>Burkholderiales</taxon>
        <taxon>Comamonadaceae</taxon>
        <taxon>Ramlibacter</taxon>
    </lineage>
</organism>
<dbReference type="Proteomes" id="UP000297839">
    <property type="component" value="Unassembled WGS sequence"/>
</dbReference>
<comment type="caution">
    <text evidence="3">The sequence shown here is derived from an EMBL/GenBank/DDBJ whole genome shotgun (WGS) entry which is preliminary data.</text>
</comment>
<dbReference type="Gene3D" id="3.40.50.720">
    <property type="entry name" value="NAD(P)-binding Rossmann-like Domain"/>
    <property type="match status" value="1"/>
</dbReference>
<dbReference type="Pfam" id="PF13460">
    <property type="entry name" value="NAD_binding_10"/>
    <property type="match status" value="1"/>
</dbReference>
<keyword evidence="1" id="KW-0812">Transmembrane</keyword>
<dbReference type="InterPro" id="IPR003560">
    <property type="entry name" value="DHB_DH"/>
</dbReference>
<name>A0A4Z0BH85_9BURK</name>
<dbReference type="AlphaFoldDB" id="A0A4Z0BH85"/>
<dbReference type="InterPro" id="IPR051207">
    <property type="entry name" value="ComplexI_NDUFA9_subunit"/>
</dbReference>
<keyword evidence="4" id="KW-1185">Reference proteome</keyword>
<accession>A0A4Z0BH85</accession>
<evidence type="ECO:0000259" key="2">
    <source>
        <dbReference type="Pfam" id="PF13460"/>
    </source>
</evidence>
<dbReference type="InterPro" id="IPR036291">
    <property type="entry name" value="NAD(P)-bd_dom_sf"/>
</dbReference>